<dbReference type="GO" id="GO:0017150">
    <property type="term" value="F:tRNA dihydrouridine synthase activity"/>
    <property type="evidence" value="ECO:0007669"/>
    <property type="project" value="TreeGrafter"/>
</dbReference>
<dbReference type="Proteomes" id="UP000094801">
    <property type="component" value="Unassembled WGS sequence"/>
</dbReference>
<evidence type="ECO:0000259" key="2">
    <source>
        <dbReference type="Pfam" id="PF01207"/>
    </source>
</evidence>
<evidence type="ECO:0000256" key="1">
    <source>
        <dbReference type="ARBA" id="ARBA00023027"/>
    </source>
</evidence>
<feature type="domain" description="DUS-like FMN-binding" evidence="2">
    <location>
        <begin position="10"/>
        <end position="306"/>
    </location>
</feature>
<dbReference type="CDD" id="cd02801">
    <property type="entry name" value="DUS_like_FMN"/>
    <property type="match status" value="1"/>
</dbReference>
<dbReference type="EMBL" id="KV453870">
    <property type="protein sequence ID" value="ODV82951.1"/>
    <property type="molecule type" value="Genomic_DNA"/>
</dbReference>
<dbReference type="AlphaFoldDB" id="A0A1E4STZ1"/>
<name>A0A1E4STZ1_9ASCO</name>
<dbReference type="OrthoDB" id="10262250at2759"/>
<organism evidence="3 4">
    <name type="scientific">[Candida] arabinofermentans NRRL YB-2248</name>
    <dbReference type="NCBI Taxonomy" id="983967"/>
    <lineage>
        <taxon>Eukaryota</taxon>
        <taxon>Fungi</taxon>
        <taxon>Dikarya</taxon>
        <taxon>Ascomycota</taxon>
        <taxon>Saccharomycotina</taxon>
        <taxon>Pichiomycetes</taxon>
        <taxon>Pichiales</taxon>
        <taxon>Pichiaceae</taxon>
        <taxon>Ogataea</taxon>
        <taxon>Ogataea/Candida clade</taxon>
    </lineage>
</organism>
<evidence type="ECO:0000313" key="3">
    <source>
        <dbReference type="EMBL" id="ODV82951.1"/>
    </source>
</evidence>
<keyword evidence="1" id="KW-0520">NAD</keyword>
<dbReference type="InterPro" id="IPR035587">
    <property type="entry name" value="DUS-like_FMN-bd"/>
</dbReference>
<keyword evidence="4" id="KW-1185">Reference proteome</keyword>
<dbReference type="GO" id="GO:0005737">
    <property type="term" value="C:cytoplasm"/>
    <property type="evidence" value="ECO:0007669"/>
    <property type="project" value="TreeGrafter"/>
</dbReference>
<proteinExistence type="predicted"/>
<dbReference type="STRING" id="983967.A0A1E4STZ1"/>
<dbReference type="Gene3D" id="3.20.20.70">
    <property type="entry name" value="Aldolase class I"/>
    <property type="match status" value="1"/>
</dbReference>
<dbReference type="Pfam" id="PF01207">
    <property type="entry name" value="Dus"/>
    <property type="match status" value="1"/>
</dbReference>
<dbReference type="PANTHER" id="PTHR45936:SF1">
    <property type="entry name" value="TRNA-DIHYDROURIDINE(20) SYNTHASE [NAD(P)+]-LIKE"/>
    <property type="match status" value="1"/>
</dbReference>
<protein>
    <recommendedName>
        <fullName evidence="2">DUS-like FMN-binding domain-containing protein</fullName>
    </recommendedName>
</protein>
<dbReference type="InterPro" id="IPR013785">
    <property type="entry name" value="Aldolase_TIM"/>
</dbReference>
<sequence length="352" mass="40153">MVDYRAKLVLAPMVRIGELPTRLLSLKYGADLVWTPEIIDKRILKCERIVNSKLNTIDYKQISKKNDLTFRTCDLEYNKVIFQLGTSNAELAVKAAKLVIDDVAGIDINSGCPKHFSIHSGMGVALMSTPDLLCDILTRLVIEVGKPNNKPISVKIRLFEDKLQSLKLIQRLVKTGISNLTVHCRTKDMRNREDPIRTYINEIQTICNDAKVGFIINGGVQNYNDFKQLQKEYGDDTSCMIASMAELNPSCFRNEGLLNWPIVVKDYIQLCNQWDNHKANTKYCLMKMIPNVGGLNVIYNKIKSAKENDAIKDILLNKMNNDGEYIEEMEMEMEIKKRQLDDEITTNKKVKV</sequence>
<dbReference type="SUPFAM" id="SSF51395">
    <property type="entry name" value="FMN-linked oxidoreductases"/>
    <property type="match status" value="1"/>
</dbReference>
<gene>
    <name evidence="3" type="ORF">CANARDRAFT_25445</name>
</gene>
<evidence type="ECO:0000313" key="4">
    <source>
        <dbReference type="Proteomes" id="UP000094801"/>
    </source>
</evidence>
<accession>A0A1E4STZ1</accession>
<reference evidence="4" key="1">
    <citation type="submission" date="2016-04" db="EMBL/GenBank/DDBJ databases">
        <title>Comparative genomics of biotechnologically important yeasts.</title>
        <authorList>
            <consortium name="DOE Joint Genome Institute"/>
            <person name="Riley R."/>
            <person name="Haridas S."/>
            <person name="Wolfe K.H."/>
            <person name="Lopes M.R."/>
            <person name="Hittinger C.T."/>
            <person name="Goker M."/>
            <person name="Salamov A."/>
            <person name="Wisecaver J."/>
            <person name="Long T.M."/>
            <person name="Aerts A.L."/>
            <person name="Barry K."/>
            <person name="Choi C."/>
            <person name="Clum A."/>
            <person name="Coughlan A.Y."/>
            <person name="Deshpande S."/>
            <person name="Douglass A.P."/>
            <person name="Hanson S.J."/>
            <person name="Klenk H.-P."/>
            <person name="Labutti K."/>
            <person name="Lapidus A."/>
            <person name="Lindquist E."/>
            <person name="Lipzen A."/>
            <person name="Meier-Kolthoff J.P."/>
            <person name="Ohm R.A."/>
            <person name="Otillar R.P."/>
            <person name="Pangilinan J."/>
            <person name="Peng Y."/>
            <person name="Rokas A."/>
            <person name="Rosa C.A."/>
            <person name="Scheuner C."/>
            <person name="Sibirny A.A."/>
            <person name="Slot J.C."/>
            <person name="Stielow J.B."/>
            <person name="Sun H."/>
            <person name="Kurtzman C.P."/>
            <person name="Blackwell M."/>
            <person name="Grigoriev I.V."/>
            <person name="Jeffries T.W."/>
        </authorList>
    </citation>
    <scope>NUCLEOTIDE SEQUENCE [LARGE SCALE GENOMIC DNA]</scope>
    <source>
        <strain evidence="4">NRRL YB-2248</strain>
    </source>
</reference>
<dbReference type="PANTHER" id="PTHR45936">
    <property type="entry name" value="TRNA-DIHYDROURIDINE(20) SYNTHASE [NAD(P)+]-LIKE"/>
    <property type="match status" value="1"/>
</dbReference>
<dbReference type="InterPro" id="IPR052582">
    <property type="entry name" value="tRNA-DUS-like"/>
</dbReference>